<keyword evidence="2" id="KW-0812">Transmembrane</keyword>
<evidence type="ECO:0000313" key="3">
    <source>
        <dbReference type="EMBL" id="KAF5178226.1"/>
    </source>
</evidence>
<comment type="caution">
    <text evidence="3">The sequence shown here is derived from an EMBL/GenBank/DDBJ whole genome shotgun (WGS) entry which is preliminary data.</text>
</comment>
<keyword evidence="2" id="KW-1133">Transmembrane helix</keyword>
<dbReference type="AlphaFoldDB" id="A0A7J6UZX2"/>
<evidence type="ECO:0000256" key="2">
    <source>
        <dbReference type="SAM" id="Phobius"/>
    </source>
</evidence>
<dbReference type="Proteomes" id="UP000554482">
    <property type="component" value="Unassembled WGS sequence"/>
</dbReference>
<sequence length="300" mass="34109">MHMKSDSEVTSLDASTPPRSPRRPVYYVQSPSQHDVEKMSYGSSPIGSPGHYYHCSPIHHSRESSSTTRFSASIKNPRNLSTWKKIHTEIDEDDDEDQHDEEMSIRNNPKFYVICFVFCFVLLFSFFSLILWGASKPYEPKISVKEIVLKSFNIQSGSDRTGVPSEMLTLESTVKMVVRNPATFFKIHVSASPLQLQYLYFTLASGEMEEFSLTRKKERIVKTSVNATSVPLYGALPVLANTHGPEMNVALNLTFVVRSRAYVLGKLVRHTFHRKILCHVTFKSKNLGHPNNLTNSCEYH</sequence>
<evidence type="ECO:0000313" key="4">
    <source>
        <dbReference type="Proteomes" id="UP000554482"/>
    </source>
</evidence>
<feature type="transmembrane region" description="Helical" evidence="2">
    <location>
        <begin position="111"/>
        <end position="134"/>
    </location>
</feature>
<dbReference type="EMBL" id="JABWDY010040312">
    <property type="protein sequence ID" value="KAF5178226.1"/>
    <property type="molecule type" value="Genomic_DNA"/>
</dbReference>
<dbReference type="InterPro" id="IPR055301">
    <property type="entry name" value="Lea14-like_2"/>
</dbReference>
<reference evidence="3 4" key="1">
    <citation type="submission" date="2020-06" db="EMBL/GenBank/DDBJ databases">
        <title>Transcriptomic and genomic resources for Thalictrum thalictroides and T. hernandezii: Facilitating candidate gene discovery in an emerging model plant lineage.</title>
        <authorList>
            <person name="Arias T."/>
            <person name="Riano-Pachon D.M."/>
            <person name="Di Stilio V.S."/>
        </authorList>
    </citation>
    <scope>NUCLEOTIDE SEQUENCE [LARGE SCALE GENOMIC DNA]</scope>
    <source>
        <strain evidence="4">cv. WT478/WT964</strain>
        <tissue evidence="3">Leaves</tissue>
    </source>
</reference>
<keyword evidence="4" id="KW-1185">Reference proteome</keyword>
<dbReference type="PANTHER" id="PTHR31852">
    <property type="entry name" value="LATE EMBRYOGENESIS ABUNDANT (LEA) HYDROXYPROLINE-RICH GLYCOPROTEIN FAMILY"/>
    <property type="match status" value="1"/>
</dbReference>
<feature type="region of interest" description="Disordered" evidence="1">
    <location>
        <begin position="1"/>
        <end position="40"/>
    </location>
</feature>
<accession>A0A7J6UZX2</accession>
<name>A0A7J6UZX2_THATH</name>
<keyword evidence="2" id="KW-0472">Membrane</keyword>
<protein>
    <submittedName>
        <fullName evidence="3">Late embryogenesis abundant protein, group</fullName>
    </submittedName>
</protein>
<organism evidence="3 4">
    <name type="scientific">Thalictrum thalictroides</name>
    <name type="common">Rue-anemone</name>
    <name type="synonym">Anemone thalictroides</name>
    <dbReference type="NCBI Taxonomy" id="46969"/>
    <lineage>
        <taxon>Eukaryota</taxon>
        <taxon>Viridiplantae</taxon>
        <taxon>Streptophyta</taxon>
        <taxon>Embryophyta</taxon>
        <taxon>Tracheophyta</taxon>
        <taxon>Spermatophyta</taxon>
        <taxon>Magnoliopsida</taxon>
        <taxon>Ranunculales</taxon>
        <taxon>Ranunculaceae</taxon>
        <taxon>Thalictroideae</taxon>
        <taxon>Thalictrum</taxon>
    </lineage>
</organism>
<proteinExistence type="predicted"/>
<evidence type="ECO:0000256" key="1">
    <source>
        <dbReference type="SAM" id="MobiDB-lite"/>
    </source>
</evidence>
<gene>
    <name evidence="3" type="ORF">FRX31_032186</name>
</gene>
<dbReference type="OrthoDB" id="903824at2759"/>